<comment type="similarity">
    <text evidence="6">Belongs to the glycosyl hydrolase 13 family. GlgE subfamily.</text>
</comment>
<feature type="active site" description="Proton donor" evidence="6">
    <location>
        <position position="425"/>
    </location>
</feature>
<evidence type="ECO:0000256" key="1">
    <source>
        <dbReference type="ARBA" id="ARBA00011738"/>
    </source>
</evidence>
<dbReference type="Proteomes" id="UP000606991">
    <property type="component" value="Unassembled WGS sequence"/>
</dbReference>
<dbReference type="GO" id="GO:0016758">
    <property type="term" value="F:hexosyltransferase activity"/>
    <property type="evidence" value="ECO:0007669"/>
    <property type="project" value="UniProtKB-UniRule"/>
</dbReference>
<feature type="region of interest" description="Disordered" evidence="7">
    <location>
        <begin position="264"/>
        <end position="288"/>
    </location>
</feature>
<proteinExistence type="inferred from homology"/>
<dbReference type="InterPro" id="IPR006047">
    <property type="entry name" value="GH13_cat_dom"/>
</dbReference>
<dbReference type="AlphaFoldDB" id="A0A934MYW2"/>
<dbReference type="InterPro" id="IPR049171">
    <property type="entry name" value="GLGE_C"/>
</dbReference>
<dbReference type="GO" id="GO:0030979">
    <property type="term" value="P:alpha-glucan biosynthetic process"/>
    <property type="evidence" value="ECO:0007669"/>
    <property type="project" value="UniProtKB-UniRule"/>
</dbReference>
<feature type="domain" description="Glycosyl hydrolase family 13 catalytic" evidence="8">
    <location>
        <begin position="213"/>
        <end position="543"/>
    </location>
</feature>
<keyword evidence="2 6" id="KW-0328">Glycosyltransferase</keyword>
<dbReference type="InterPro" id="IPR013780">
    <property type="entry name" value="Glyco_hydro_b"/>
</dbReference>
<evidence type="ECO:0000256" key="4">
    <source>
        <dbReference type="ARBA" id="ARBA00023277"/>
    </source>
</evidence>
<evidence type="ECO:0000259" key="8">
    <source>
        <dbReference type="SMART" id="SM00642"/>
    </source>
</evidence>
<organism evidence="9 10">
    <name type="scientific">Candidatus Aeolococcus gillhamiae</name>
    <dbReference type="NCBI Taxonomy" id="3127015"/>
    <lineage>
        <taxon>Bacteria</taxon>
        <taxon>Bacillati</taxon>
        <taxon>Candidatus Dormiibacterota</taxon>
        <taxon>Candidatus Dormibacteria</taxon>
        <taxon>Candidatus Aeolococcales</taxon>
        <taxon>Candidatus Aeolococcaceae</taxon>
        <taxon>Candidatus Aeolococcus</taxon>
    </lineage>
</organism>
<dbReference type="EC" id="2.4.99.16" evidence="6"/>
<protein>
    <recommendedName>
        <fullName evidence="6">Alpha-1,4-glucan:maltose-1-phosphate maltosyltransferase</fullName>
        <shortName evidence="6">GMPMT</shortName>
        <ecNumber evidence="6">2.4.99.16</ecNumber>
    </recommendedName>
    <alternativeName>
        <fullName evidence="6">(1-&gt;4)-alpha-D-glucan:maltose-1-phosphate alpha-D-maltosyltransferase</fullName>
    </alternativeName>
</protein>
<gene>
    <name evidence="6" type="primary">glgE</name>
    <name evidence="9" type="ORF">JF886_04020</name>
</gene>
<feature type="binding site" evidence="6">
    <location>
        <position position="360"/>
    </location>
    <ligand>
        <name>alpha-maltose 1-phosphate</name>
        <dbReference type="ChEBI" id="CHEBI:63576"/>
    </ligand>
</feature>
<evidence type="ECO:0000256" key="2">
    <source>
        <dbReference type="ARBA" id="ARBA00022676"/>
    </source>
</evidence>
<dbReference type="GO" id="GO:0004553">
    <property type="term" value="F:hydrolase activity, hydrolyzing O-glycosyl compounds"/>
    <property type="evidence" value="ECO:0007669"/>
    <property type="project" value="InterPro"/>
</dbReference>
<dbReference type="InterPro" id="IPR021828">
    <property type="entry name" value="GlgE_dom_N/S"/>
</dbReference>
<dbReference type="Gene3D" id="3.20.20.80">
    <property type="entry name" value="Glycosidases"/>
    <property type="match status" value="1"/>
</dbReference>
<evidence type="ECO:0000313" key="10">
    <source>
        <dbReference type="Proteomes" id="UP000606991"/>
    </source>
</evidence>
<feature type="binding site" evidence="6">
    <location>
        <position position="397"/>
    </location>
    <ligand>
        <name>alpha-maltose 1-phosphate</name>
        <dbReference type="ChEBI" id="CHEBI:63576"/>
    </ligand>
</feature>
<comment type="function">
    <text evidence="6">Maltosyltransferase that uses maltose 1-phosphate (M1P) as the sugar donor to elongate linear or branched alpha-(1-&gt;4)-glucans. Is involved in a branched alpha-glucan biosynthetic pathway from trehalose, together with TreS, Mak and GlgB.</text>
</comment>
<dbReference type="EMBL" id="JAEKNS010000047">
    <property type="protein sequence ID" value="MBJ7594020.1"/>
    <property type="molecule type" value="Genomic_DNA"/>
</dbReference>
<evidence type="ECO:0000256" key="7">
    <source>
        <dbReference type="SAM" id="MobiDB-lite"/>
    </source>
</evidence>
<evidence type="ECO:0000256" key="3">
    <source>
        <dbReference type="ARBA" id="ARBA00022679"/>
    </source>
</evidence>
<comment type="subunit">
    <text evidence="1 6">Homodimer.</text>
</comment>
<keyword evidence="4 6" id="KW-0119">Carbohydrate metabolism</keyword>
<comment type="caution">
    <text evidence="9">The sequence shown here is derived from an EMBL/GenBank/DDBJ whole genome shotgun (WGS) entry which is preliminary data.</text>
</comment>
<dbReference type="InterPro" id="IPR013783">
    <property type="entry name" value="Ig-like_fold"/>
</dbReference>
<dbReference type="Gene3D" id="2.60.40.1180">
    <property type="entry name" value="Golgi alpha-mannosidase II"/>
    <property type="match status" value="1"/>
</dbReference>
<reference evidence="9 10" key="1">
    <citation type="submission" date="2020-10" db="EMBL/GenBank/DDBJ databases">
        <title>Ca. Dormibacterota MAGs.</title>
        <authorList>
            <person name="Montgomery K."/>
        </authorList>
    </citation>
    <scope>NUCLEOTIDE SEQUENCE [LARGE SCALE GENOMIC DNA]</scope>
    <source>
        <strain evidence="9">SC8812_S17_18</strain>
    </source>
</reference>
<dbReference type="InterPro" id="IPR026585">
    <property type="entry name" value="GlgE"/>
</dbReference>
<dbReference type="Pfam" id="PF21702">
    <property type="entry name" value="GLGE_C"/>
    <property type="match status" value="1"/>
</dbReference>
<dbReference type="PANTHER" id="PTHR47786:SF2">
    <property type="entry name" value="GLYCOSYL HYDROLASE FAMILY 13 CATALYTIC DOMAIN-CONTAINING PROTEIN"/>
    <property type="match status" value="1"/>
</dbReference>
<evidence type="ECO:0000313" key="9">
    <source>
        <dbReference type="EMBL" id="MBJ7594020.1"/>
    </source>
</evidence>
<evidence type="ECO:0000256" key="6">
    <source>
        <dbReference type="HAMAP-Rule" id="MF_02124"/>
    </source>
</evidence>
<name>A0A934MYW2_9BACT</name>
<dbReference type="SUPFAM" id="SSF51445">
    <property type="entry name" value="(Trans)glycosidases"/>
    <property type="match status" value="1"/>
</dbReference>
<sequence>MTGRTRVPRAGGRVVIEDVRPAVDGGALAAKGAVGLPLRVSAILIADGHDRLLGWVRHGPPRTTAGTASSQLPSGWRELPMEPLGNDHYAGSVVPADVGPWSFEVAAVPDDYGSWLRDLRLRFDDGQDVAVELQEGALMAEHRATRADVSATDKRALSALGHALLRRREAARLVATAEAETAVALMRRTVNRSAATLAGPFPLWIDRELGAFAAWYEFFPRSEGATPHHPGTLKTARARLPGVGQMGFDIVYLPPIHPIGVTHRKGANNSLTPGPEDPGSPWAIGSAEGGHTAIHPDLGTIKDFDAFVAAAGSAGIEVALDYALQCSPDHPWVTEHPQWFRHRPDGSIRYAENPPKRYQDIFPINFDTADREALWDALRDVMLFWISHGVRVFRVDNPHTKPIAFWEWLIAEVHANHPDVLFLAEAFTRPAMMRRLAKVGFTQSYTYFTWRNTKRELEAYLTELSSTEMVDYYRPSFWVNTPDILHAFLQHEGPAAFRLRLVLAALTAPSWGMYSGYELCENLAVREGSEEYLNSEKFQVRTRDWNDPRSLAPLIEQLNGIRRRHREAIALLRTLRVHHIDSDHMLCVSRMSDDGSDVLLVIVNLDPHSAREATIWLDLEALGIPADAPFAAHDELTGATYSWWGPANYVRLDPAYQAAHVLHLRPQQ</sequence>
<feature type="binding site" evidence="6">
    <location>
        <begin position="537"/>
        <end position="538"/>
    </location>
    <ligand>
        <name>alpha-maltose 1-phosphate</name>
        <dbReference type="ChEBI" id="CHEBI:63576"/>
    </ligand>
</feature>
<feature type="binding site" evidence="6">
    <location>
        <position position="325"/>
    </location>
    <ligand>
        <name>alpha-maltose 1-phosphate</name>
        <dbReference type="ChEBI" id="CHEBI:63576"/>
    </ligand>
</feature>
<comment type="catalytic activity">
    <reaction evidence="5 6">
        <text>alpha-maltose 1-phosphate + [(1-&gt;4)-alpha-D-glucosyl](n) = [(1-&gt;4)-alpha-D-glucosyl](n+2) + phosphate</text>
        <dbReference type="Rhea" id="RHEA:42692"/>
        <dbReference type="Rhea" id="RHEA-COMP:9584"/>
        <dbReference type="Rhea" id="RHEA-COMP:10183"/>
        <dbReference type="ChEBI" id="CHEBI:15444"/>
        <dbReference type="ChEBI" id="CHEBI:43474"/>
        <dbReference type="ChEBI" id="CHEBI:63576"/>
        <dbReference type="EC" id="2.4.99.16"/>
    </reaction>
</comment>
<keyword evidence="3 6" id="KW-0808">Transferase</keyword>
<dbReference type="SMART" id="SM00642">
    <property type="entry name" value="Aamy"/>
    <property type="match status" value="1"/>
</dbReference>
<dbReference type="InterPro" id="IPR017853">
    <property type="entry name" value="GH"/>
</dbReference>
<dbReference type="CDD" id="cd11344">
    <property type="entry name" value="AmyAc_GlgE_like"/>
    <property type="match status" value="1"/>
</dbReference>
<dbReference type="HAMAP" id="MF_02124">
    <property type="entry name" value="GlgE"/>
    <property type="match status" value="1"/>
</dbReference>
<feature type="active site" description="Nucleophile" evidence="6">
    <location>
        <position position="396"/>
    </location>
</feature>
<dbReference type="Gene3D" id="1.20.58.80">
    <property type="entry name" value="Phosphotransferase system, lactose/cellobiose-type IIA subunit"/>
    <property type="match status" value="1"/>
</dbReference>
<accession>A0A934MYW2</accession>
<feature type="site" description="Transition state stabilizer" evidence="6">
    <location>
        <position position="483"/>
    </location>
</feature>
<feature type="binding site" evidence="6">
    <location>
        <position position="265"/>
    </location>
    <ligand>
        <name>alpha-maltose 1-phosphate</name>
        <dbReference type="ChEBI" id="CHEBI:63576"/>
    </ligand>
</feature>
<dbReference type="Pfam" id="PF11896">
    <property type="entry name" value="GlgE_dom_N_S"/>
    <property type="match status" value="1"/>
</dbReference>
<evidence type="ECO:0000256" key="5">
    <source>
        <dbReference type="ARBA" id="ARBA00048735"/>
    </source>
</evidence>
<dbReference type="Gene3D" id="2.60.40.10">
    <property type="entry name" value="Immunoglobulins"/>
    <property type="match status" value="1"/>
</dbReference>
<dbReference type="PANTHER" id="PTHR47786">
    <property type="entry name" value="ALPHA-1,4-GLUCAN:MALTOSE-1-PHOSPHATE MALTOSYLTRANSFERASE"/>
    <property type="match status" value="1"/>
</dbReference>